<dbReference type="InterPro" id="IPR025517">
    <property type="entry name" value="DUF4405"/>
</dbReference>
<dbReference type="AlphaFoldDB" id="A0A370L9E7"/>
<dbReference type="RefSeq" id="WP_114828052.1">
    <property type="nucleotide sequence ID" value="NZ_QQTO01000037.1"/>
</dbReference>
<feature type="transmembrane region" description="Helical" evidence="1">
    <location>
        <begin position="5"/>
        <end position="25"/>
    </location>
</feature>
<feature type="domain" description="Flavinylation-associated cytochrome" evidence="2">
    <location>
        <begin position="72"/>
        <end position="130"/>
    </location>
</feature>
<reference evidence="4" key="1">
    <citation type="submission" date="2018-07" db="EMBL/GenBank/DDBJ databases">
        <authorList>
            <person name="Safronova V.I."/>
            <person name="Chirak E.R."/>
            <person name="Sazanova A.L."/>
        </authorList>
    </citation>
    <scope>NUCLEOTIDE SEQUENCE [LARGE SCALE GENOMIC DNA]</scope>
    <source>
        <strain evidence="4">RCAM04685</strain>
    </source>
</reference>
<keyword evidence="4" id="KW-1185">Reference proteome</keyword>
<gene>
    <name evidence="3" type="ORF">DWE98_04800</name>
</gene>
<feature type="transmembrane region" description="Helical" evidence="1">
    <location>
        <begin position="153"/>
        <end position="175"/>
    </location>
</feature>
<feature type="transmembrane region" description="Helical" evidence="1">
    <location>
        <begin position="195"/>
        <end position="215"/>
    </location>
</feature>
<feature type="transmembrane region" description="Helical" evidence="1">
    <location>
        <begin position="113"/>
        <end position="133"/>
    </location>
</feature>
<keyword evidence="1" id="KW-1133">Transmembrane helix</keyword>
<sequence>MSAPLIVRLALDFLAASSLLFAFAYNWIGNAVHEFIGAALFVLLISHNVFNRRWYGTITKRRREPRGIIAKMINLSLLAAMLALLVTSIVISQTVFSFLPLTSSFTARQLHTLVGYLVLLVVSIHLGMSWSLIMGALRARLGLVASSRLRTYVLRTATVMIAAYGVHSLFVVKIGSKLSMQVPMDFGSFQVSTPALLVHHVAIVGLGASLAHFAVEMIQGRRDRRPSGAQNSRG</sequence>
<protein>
    <submittedName>
        <fullName evidence="3">DUF4405 domain-containing protein</fullName>
    </submittedName>
</protein>
<evidence type="ECO:0000313" key="4">
    <source>
        <dbReference type="Proteomes" id="UP000255207"/>
    </source>
</evidence>
<evidence type="ECO:0000259" key="2">
    <source>
        <dbReference type="Pfam" id="PF14358"/>
    </source>
</evidence>
<proteinExistence type="predicted"/>
<dbReference type="Pfam" id="PF14358">
    <property type="entry name" value="DUF4405"/>
    <property type="match status" value="1"/>
</dbReference>
<comment type="caution">
    <text evidence="3">The sequence shown here is derived from an EMBL/GenBank/DDBJ whole genome shotgun (WGS) entry which is preliminary data.</text>
</comment>
<evidence type="ECO:0000313" key="3">
    <source>
        <dbReference type="EMBL" id="RDJ27927.1"/>
    </source>
</evidence>
<organism evidence="3 4">
    <name type="scientific">Bosea caraganae</name>
    <dbReference type="NCBI Taxonomy" id="2763117"/>
    <lineage>
        <taxon>Bacteria</taxon>
        <taxon>Pseudomonadati</taxon>
        <taxon>Pseudomonadota</taxon>
        <taxon>Alphaproteobacteria</taxon>
        <taxon>Hyphomicrobiales</taxon>
        <taxon>Boseaceae</taxon>
        <taxon>Bosea</taxon>
    </lineage>
</organism>
<dbReference type="Proteomes" id="UP000255207">
    <property type="component" value="Unassembled WGS sequence"/>
</dbReference>
<feature type="transmembrane region" description="Helical" evidence="1">
    <location>
        <begin position="72"/>
        <end position="93"/>
    </location>
</feature>
<feature type="transmembrane region" description="Helical" evidence="1">
    <location>
        <begin position="31"/>
        <end position="51"/>
    </location>
</feature>
<name>A0A370L9E7_9HYPH</name>
<accession>A0A370L9E7</accession>
<dbReference type="OrthoDB" id="9779183at2"/>
<keyword evidence="1" id="KW-0812">Transmembrane</keyword>
<evidence type="ECO:0000256" key="1">
    <source>
        <dbReference type="SAM" id="Phobius"/>
    </source>
</evidence>
<dbReference type="EMBL" id="QQTP01000002">
    <property type="protein sequence ID" value="RDJ27927.1"/>
    <property type="molecule type" value="Genomic_DNA"/>
</dbReference>
<keyword evidence="1" id="KW-0472">Membrane</keyword>